<dbReference type="Pfam" id="PF02492">
    <property type="entry name" value="cobW"/>
    <property type="match status" value="1"/>
</dbReference>
<keyword evidence="5" id="KW-0143">Chaperone</keyword>
<name>B6AAS2_CRYMR</name>
<gene>
    <name evidence="10" type="ORF">CMU_024800</name>
</gene>
<keyword evidence="11" id="KW-1185">Reference proteome</keyword>
<comment type="catalytic activity">
    <reaction evidence="7">
        <text>GTP + H2O = GDP + phosphate + H(+)</text>
        <dbReference type="Rhea" id="RHEA:19669"/>
        <dbReference type="ChEBI" id="CHEBI:15377"/>
        <dbReference type="ChEBI" id="CHEBI:15378"/>
        <dbReference type="ChEBI" id="CHEBI:37565"/>
        <dbReference type="ChEBI" id="CHEBI:43474"/>
        <dbReference type="ChEBI" id="CHEBI:58189"/>
    </reaction>
    <physiologicalReaction direction="left-to-right" evidence="7">
        <dbReference type="Rhea" id="RHEA:19670"/>
    </physiologicalReaction>
</comment>
<dbReference type="SUPFAM" id="SSF52540">
    <property type="entry name" value="P-loop containing nucleoside triphosphate hydrolases"/>
    <property type="match status" value="1"/>
</dbReference>
<evidence type="ECO:0000313" key="11">
    <source>
        <dbReference type="Proteomes" id="UP000001460"/>
    </source>
</evidence>
<dbReference type="GO" id="GO:0016787">
    <property type="term" value="F:hydrolase activity"/>
    <property type="evidence" value="ECO:0007669"/>
    <property type="project" value="UniProtKB-KW"/>
</dbReference>
<dbReference type="CDD" id="cd03112">
    <property type="entry name" value="CobW-like"/>
    <property type="match status" value="1"/>
</dbReference>
<evidence type="ECO:0000313" key="10">
    <source>
        <dbReference type="EMBL" id="EEA05474.1"/>
    </source>
</evidence>
<dbReference type="GeneID" id="6995057"/>
<protein>
    <submittedName>
        <fullName evidence="10">CobW/p47k family protein</fullName>
    </submittedName>
</protein>
<dbReference type="STRING" id="441375.B6AAS2"/>
<dbReference type="GO" id="GO:0005737">
    <property type="term" value="C:cytoplasm"/>
    <property type="evidence" value="ECO:0007669"/>
    <property type="project" value="TreeGrafter"/>
</dbReference>
<comment type="similarity">
    <text evidence="6">Belongs to the SIMIBI class G3E GTPase family. ZNG1 subfamily.</text>
</comment>
<evidence type="ECO:0000256" key="6">
    <source>
        <dbReference type="ARBA" id="ARBA00034320"/>
    </source>
</evidence>
<dbReference type="Gene3D" id="3.30.1220.10">
    <property type="entry name" value="CobW-like, C-terminal domain"/>
    <property type="match status" value="1"/>
</dbReference>
<dbReference type="OrthoDB" id="258627at2759"/>
<dbReference type="InterPro" id="IPR011629">
    <property type="entry name" value="CobW-like_C"/>
</dbReference>
<dbReference type="GO" id="GO:0005525">
    <property type="term" value="F:GTP binding"/>
    <property type="evidence" value="ECO:0007669"/>
    <property type="project" value="UniProtKB-KW"/>
</dbReference>
<dbReference type="Proteomes" id="UP000001460">
    <property type="component" value="Unassembled WGS sequence"/>
</dbReference>
<dbReference type="PANTHER" id="PTHR13748">
    <property type="entry name" value="COBW-RELATED"/>
    <property type="match status" value="1"/>
</dbReference>
<dbReference type="InterPro" id="IPR051316">
    <property type="entry name" value="Zinc-reg_GTPase_activator"/>
</dbReference>
<evidence type="ECO:0000259" key="8">
    <source>
        <dbReference type="Pfam" id="PF02492"/>
    </source>
</evidence>
<dbReference type="InterPro" id="IPR003495">
    <property type="entry name" value="CobW/HypB/UreG_nucleotide-bd"/>
</dbReference>
<evidence type="ECO:0000256" key="7">
    <source>
        <dbReference type="ARBA" id="ARBA00049117"/>
    </source>
</evidence>
<dbReference type="PANTHER" id="PTHR13748:SF31">
    <property type="entry name" value="ZINC-REGULATED GTPASE METALLOPROTEIN ACTIVATOR 1A-RELATED"/>
    <property type="match status" value="1"/>
</dbReference>
<sequence>MTKVPVSIVTGFLGSGKTTLLRHIVKTLTTKKIAIIQNEFSDEMGIESPTIVDSEGQLFKEFYELPNGCVCCSVRGELIRAVDHLLSVKRFDKILVETTGVADPEPLVEMFWTDEELGSKVMLDGIITVVDTLNIQSYLNLTNKDIQDIIELSIETNNKLITEKTRILSNLLMHQYDDINITENKYPKLVIETIKQIIAANKIILNKIDLLDINENNSDSDLSTIEKIIHFINPTAEISKAIKSSVPIDWIFDINGFNINSISSEFDRFQIINEIMPISSINPVNYISNEMFTFQHYIFSPEAIEKFIALVVWDSEKFNNKLGTLVRYKGIFKGYKDEDKQEIIDYALQGVGKVFEVVPLNSETLEMSKFLFIGFNLKKQAIHASLVSCIA</sequence>
<accession>B6AAS2</accession>
<evidence type="ECO:0000256" key="5">
    <source>
        <dbReference type="ARBA" id="ARBA00023186"/>
    </source>
</evidence>
<keyword evidence="4" id="KW-0342">GTP-binding</keyword>
<keyword evidence="1" id="KW-0547">Nucleotide-binding</keyword>
<evidence type="ECO:0000256" key="2">
    <source>
        <dbReference type="ARBA" id="ARBA00022801"/>
    </source>
</evidence>
<evidence type="ECO:0000256" key="4">
    <source>
        <dbReference type="ARBA" id="ARBA00023134"/>
    </source>
</evidence>
<dbReference type="SUPFAM" id="SSF90002">
    <property type="entry name" value="Hypothetical protein YjiA, C-terminal domain"/>
    <property type="match status" value="1"/>
</dbReference>
<feature type="domain" description="CobW/HypB/UreG nucleotide-binding" evidence="8">
    <location>
        <begin position="5"/>
        <end position="238"/>
    </location>
</feature>
<dbReference type="InterPro" id="IPR036627">
    <property type="entry name" value="CobW-likC_sf"/>
</dbReference>
<keyword evidence="3" id="KW-0862">Zinc</keyword>
<dbReference type="RefSeq" id="XP_002139823.1">
    <property type="nucleotide sequence ID" value="XM_002139787.1"/>
</dbReference>
<dbReference type="OMA" id="TELKCYE"/>
<dbReference type="EMBL" id="DS989727">
    <property type="protein sequence ID" value="EEA05474.1"/>
    <property type="molecule type" value="Genomic_DNA"/>
</dbReference>
<organism evidence="10 11">
    <name type="scientific">Cryptosporidium muris (strain RN66)</name>
    <dbReference type="NCBI Taxonomy" id="441375"/>
    <lineage>
        <taxon>Eukaryota</taxon>
        <taxon>Sar</taxon>
        <taxon>Alveolata</taxon>
        <taxon>Apicomplexa</taxon>
        <taxon>Conoidasida</taxon>
        <taxon>Coccidia</taxon>
        <taxon>Eucoccidiorida</taxon>
        <taxon>Eimeriorina</taxon>
        <taxon>Cryptosporidiidae</taxon>
        <taxon>Cryptosporidium</taxon>
    </lineage>
</organism>
<proteinExistence type="inferred from homology"/>
<dbReference type="AlphaFoldDB" id="B6AAS2"/>
<dbReference type="VEuPathDB" id="CryptoDB:CMU_024800"/>
<evidence type="ECO:0000256" key="1">
    <source>
        <dbReference type="ARBA" id="ARBA00022741"/>
    </source>
</evidence>
<evidence type="ECO:0000259" key="9">
    <source>
        <dbReference type="Pfam" id="PF07683"/>
    </source>
</evidence>
<feature type="domain" description="CobW C-terminal" evidence="9">
    <location>
        <begin position="304"/>
        <end position="389"/>
    </location>
</feature>
<keyword evidence="2" id="KW-0378">Hydrolase</keyword>
<dbReference type="Gene3D" id="3.40.50.300">
    <property type="entry name" value="P-loop containing nucleotide triphosphate hydrolases"/>
    <property type="match status" value="1"/>
</dbReference>
<dbReference type="InterPro" id="IPR027417">
    <property type="entry name" value="P-loop_NTPase"/>
</dbReference>
<dbReference type="eggNOG" id="KOG2743">
    <property type="taxonomic scope" value="Eukaryota"/>
</dbReference>
<evidence type="ECO:0000256" key="3">
    <source>
        <dbReference type="ARBA" id="ARBA00022833"/>
    </source>
</evidence>
<dbReference type="Pfam" id="PF07683">
    <property type="entry name" value="CobW_C"/>
    <property type="match status" value="1"/>
</dbReference>
<reference evidence="10" key="1">
    <citation type="submission" date="2008-06" db="EMBL/GenBank/DDBJ databases">
        <authorList>
            <person name="Lorenzi H."/>
            <person name="Inman J."/>
            <person name="Miller J."/>
            <person name="Schobel S."/>
            <person name="Amedeo P."/>
            <person name="Caler E.V."/>
            <person name="da Silva J."/>
        </authorList>
    </citation>
    <scope>NUCLEOTIDE SEQUENCE [LARGE SCALE GENOMIC DNA]</scope>
    <source>
        <strain evidence="10">RN66</strain>
    </source>
</reference>